<name>E6PET4_9ZZZZ</name>
<dbReference type="EMBL" id="CABL01000005">
    <property type="protein sequence ID" value="CBH74970.1"/>
    <property type="molecule type" value="Genomic_DNA"/>
</dbReference>
<keyword evidence="7" id="KW-0630">Potassium</keyword>
<feature type="transmembrane region" description="Helical" evidence="13">
    <location>
        <begin position="185"/>
        <end position="215"/>
    </location>
</feature>
<feature type="transmembrane region" description="Helical" evidence="13">
    <location>
        <begin position="136"/>
        <end position="157"/>
    </location>
</feature>
<evidence type="ECO:0000256" key="8">
    <source>
        <dbReference type="ARBA" id="ARBA00022989"/>
    </source>
</evidence>
<evidence type="ECO:0000256" key="12">
    <source>
        <dbReference type="ARBA" id="ARBA00034430"/>
    </source>
</evidence>
<evidence type="ECO:0000313" key="14">
    <source>
        <dbReference type="EMBL" id="CBH74970.1"/>
    </source>
</evidence>
<comment type="similarity">
    <text evidence="2">Belongs to the TMEM175 family.</text>
</comment>
<protein>
    <recommendedName>
        <fullName evidence="15">DUF1211 domain-containing protein</fullName>
    </recommendedName>
</protein>
<dbReference type="PANTHER" id="PTHR31462:SF5">
    <property type="entry name" value="ENDOSOMAL_LYSOSOMAL PROTON CHANNEL TMEM175"/>
    <property type="match status" value="1"/>
</dbReference>
<reference evidence="14" key="1">
    <citation type="submission" date="2009-10" db="EMBL/GenBank/DDBJ databases">
        <title>Diversity of trophic interactions inside an arsenic-rich microbial ecosystem.</title>
        <authorList>
            <person name="Bertin P.N."/>
            <person name="Heinrich-Salmeron A."/>
            <person name="Pelletier E."/>
            <person name="Goulhen-Chollet F."/>
            <person name="Arsene-Ploetze F."/>
            <person name="Gallien S."/>
            <person name="Calteau A."/>
            <person name="Vallenet D."/>
            <person name="Casiot C."/>
            <person name="Chane-Woon-Ming B."/>
            <person name="Giloteaux L."/>
            <person name="Barakat M."/>
            <person name="Bonnefoy V."/>
            <person name="Bruneel O."/>
            <person name="Chandler M."/>
            <person name="Cleiss J."/>
            <person name="Duran R."/>
            <person name="Elbaz-Poulichet F."/>
            <person name="Fonknechten N."/>
            <person name="Lauga B."/>
            <person name="Mornico D."/>
            <person name="Ortet P."/>
            <person name="Schaeffer C."/>
            <person name="Siguier P."/>
            <person name="Alexander Thil Smith A."/>
            <person name="Van Dorsselaer A."/>
            <person name="Weissenbach J."/>
            <person name="Medigue C."/>
            <person name="Le Paslier D."/>
        </authorList>
    </citation>
    <scope>NUCLEOTIDE SEQUENCE</scope>
</reference>
<organism evidence="14">
    <name type="scientific">mine drainage metagenome</name>
    <dbReference type="NCBI Taxonomy" id="410659"/>
    <lineage>
        <taxon>unclassified sequences</taxon>
        <taxon>metagenomes</taxon>
        <taxon>ecological metagenomes</taxon>
    </lineage>
</organism>
<keyword evidence="4" id="KW-0633">Potassium transport</keyword>
<keyword evidence="3" id="KW-0813">Transport</keyword>
<feature type="transmembrane region" description="Helical" evidence="13">
    <location>
        <begin position="73"/>
        <end position="92"/>
    </location>
</feature>
<keyword evidence="9" id="KW-0406">Ion transport</keyword>
<comment type="catalytic activity">
    <reaction evidence="12">
        <text>K(+)(in) = K(+)(out)</text>
        <dbReference type="Rhea" id="RHEA:29463"/>
        <dbReference type="ChEBI" id="CHEBI:29103"/>
    </reaction>
</comment>
<evidence type="ECO:0000256" key="6">
    <source>
        <dbReference type="ARBA" id="ARBA00022826"/>
    </source>
</evidence>
<dbReference type="GO" id="GO:0016020">
    <property type="term" value="C:membrane"/>
    <property type="evidence" value="ECO:0007669"/>
    <property type="project" value="UniProtKB-SubCell"/>
</dbReference>
<evidence type="ECO:0008006" key="15">
    <source>
        <dbReference type="Google" id="ProtNLM"/>
    </source>
</evidence>
<dbReference type="GO" id="GO:0005267">
    <property type="term" value="F:potassium channel activity"/>
    <property type="evidence" value="ECO:0007669"/>
    <property type="project" value="UniProtKB-KW"/>
</dbReference>
<evidence type="ECO:0000256" key="13">
    <source>
        <dbReference type="SAM" id="Phobius"/>
    </source>
</evidence>
<comment type="subcellular location">
    <subcellularLocation>
        <location evidence="1">Membrane</location>
        <topology evidence="1">Multi-pass membrane protein</topology>
    </subcellularLocation>
</comment>
<keyword evidence="5 13" id="KW-0812">Transmembrane</keyword>
<sequence length="233" mass="25297">MGTILWFADHGIVGIDKGDRGMSTTERPKGISPFSTDASRVEAFSDGVMAVIITIMVLGLKPPSGTSLASLQSIAPTFAAYVLSFVFIGIYWNNHHHMMRAAETIDGRAMWANLHLLFWLSLIPFTTSWLGKNPTAAIPTALYASLLLLDALGYRLLQNALVAVNGRGTAFAKAVESDLKGKASLAIYICAIGLAFLAPFISDVLFVVVAAMWVVPDRRLERVIVQRKDEGMI</sequence>
<evidence type="ECO:0000256" key="10">
    <source>
        <dbReference type="ARBA" id="ARBA00023136"/>
    </source>
</evidence>
<dbReference type="PANTHER" id="PTHR31462">
    <property type="entry name" value="ENDOSOMAL/LYSOSOMAL POTASSIUM CHANNEL TMEM175"/>
    <property type="match status" value="1"/>
</dbReference>
<dbReference type="AlphaFoldDB" id="E6PET4"/>
<evidence type="ECO:0000256" key="11">
    <source>
        <dbReference type="ARBA" id="ARBA00023303"/>
    </source>
</evidence>
<evidence type="ECO:0000256" key="9">
    <source>
        <dbReference type="ARBA" id="ARBA00023065"/>
    </source>
</evidence>
<keyword evidence="6" id="KW-0631">Potassium channel</keyword>
<evidence type="ECO:0000256" key="2">
    <source>
        <dbReference type="ARBA" id="ARBA00006920"/>
    </source>
</evidence>
<dbReference type="InterPro" id="IPR010617">
    <property type="entry name" value="TMEM175-like"/>
</dbReference>
<evidence type="ECO:0000256" key="4">
    <source>
        <dbReference type="ARBA" id="ARBA00022538"/>
    </source>
</evidence>
<keyword evidence="11" id="KW-0407">Ion channel</keyword>
<comment type="caution">
    <text evidence="14">The sequence shown here is derived from an EMBL/GenBank/DDBJ whole genome shotgun (WGS) entry which is preliminary data.</text>
</comment>
<keyword evidence="10 13" id="KW-0472">Membrane</keyword>
<feature type="transmembrane region" description="Helical" evidence="13">
    <location>
        <begin position="112"/>
        <end position="130"/>
    </location>
</feature>
<keyword evidence="8 13" id="KW-1133">Transmembrane helix</keyword>
<evidence type="ECO:0000256" key="1">
    <source>
        <dbReference type="ARBA" id="ARBA00004141"/>
    </source>
</evidence>
<dbReference type="GO" id="GO:0015252">
    <property type="term" value="F:proton channel activity"/>
    <property type="evidence" value="ECO:0007669"/>
    <property type="project" value="InterPro"/>
</dbReference>
<evidence type="ECO:0000256" key="7">
    <source>
        <dbReference type="ARBA" id="ARBA00022958"/>
    </source>
</evidence>
<proteinExistence type="inferred from homology"/>
<dbReference type="Pfam" id="PF06736">
    <property type="entry name" value="TMEM175"/>
    <property type="match status" value="1"/>
</dbReference>
<accession>E6PET4</accession>
<evidence type="ECO:0000256" key="5">
    <source>
        <dbReference type="ARBA" id="ARBA00022692"/>
    </source>
</evidence>
<gene>
    <name evidence="14" type="ORF">CARN1_0145</name>
</gene>
<evidence type="ECO:0000256" key="3">
    <source>
        <dbReference type="ARBA" id="ARBA00022448"/>
    </source>
</evidence>